<accession>A0A8J5ICG6</accession>
<dbReference type="GO" id="GO:0000287">
    <property type="term" value="F:magnesium ion binding"/>
    <property type="evidence" value="ECO:0007669"/>
    <property type="project" value="UniProtKB-UniRule"/>
</dbReference>
<name>A0A8J5ICG6_ZINOF</name>
<reference evidence="7 8" key="1">
    <citation type="submission" date="2020-08" db="EMBL/GenBank/DDBJ databases">
        <title>Plant Genome Project.</title>
        <authorList>
            <person name="Zhang R.-G."/>
        </authorList>
    </citation>
    <scope>NUCLEOTIDE SEQUENCE [LARGE SCALE GENOMIC DNA]</scope>
    <source>
        <tissue evidence="7">Rhizome</tissue>
    </source>
</reference>
<evidence type="ECO:0000256" key="5">
    <source>
        <dbReference type="RuleBase" id="RU367024"/>
    </source>
</evidence>
<comment type="cofactor">
    <cofactor evidence="5">
        <name>Mg(2+)</name>
        <dbReference type="ChEBI" id="CHEBI:18420"/>
    </cofactor>
</comment>
<keyword evidence="8" id="KW-1185">Reference proteome</keyword>
<dbReference type="GO" id="GO:0006226">
    <property type="term" value="P:dUMP biosynthetic process"/>
    <property type="evidence" value="ECO:0007669"/>
    <property type="project" value="UniProtKB-UniRule"/>
</dbReference>
<evidence type="ECO:0000256" key="3">
    <source>
        <dbReference type="ARBA" id="ARBA00022801"/>
    </source>
</evidence>
<evidence type="ECO:0000256" key="4">
    <source>
        <dbReference type="ARBA" id="ARBA00023080"/>
    </source>
</evidence>
<dbReference type="InterPro" id="IPR008181">
    <property type="entry name" value="dUTPase"/>
</dbReference>
<proteinExistence type="inferred from homology"/>
<comment type="catalytic activity">
    <reaction evidence="5">
        <text>dUTP + H2O = dUMP + diphosphate + H(+)</text>
        <dbReference type="Rhea" id="RHEA:10248"/>
        <dbReference type="ChEBI" id="CHEBI:15377"/>
        <dbReference type="ChEBI" id="CHEBI:15378"/>
        <dbReference type="ChEBI" id="CHEBI:33019"/>
        <dbReference type="ChEBI" id="CHEBI:61555"/>
        <dbReference type="ChEBI" id="CHEBI:246422"/>
        <dbReference type="EC" id="3.6.1.23"/>
    </reaction>
</comment>
<comment type="caution">
    <text evidence="7">The sequence shown here is derived from an EMBL/GenBank/DDBJ whole genome shotgun (WGS) entry which is preliminary data.</text>
</comment>
<dbReference type="GO" id="GO:0004170">
    <property type="term" value="F:dUTP diphosphatase activity"/>
    <property type="evidence" value="ECO:0007669"/>
    <property type="project" value="UniProtKB-UniRule"/>
</dbReference>
<dbReference type="PANTHER" id="PTHR11241">
    <property type="entry name" value="DEOXYURIDINE 5'-TRIPHOSPHATE NUCLEOTIDOHYDROLASE"/>
    <property type="match status" value="1"/>
</dbReference>
<dbReference type="GO" id="GO:0046081">
    <property type="term" value="P:dUTP catabolic process"/>
    <property type="evidence" value="ECO:0007669"/>
    <property type="project" value="UniProtKB-UniRule"/>
</dbReference>
<dbReference type="EMBL" id="JACMSC010000002">
    <property type="protein sequence ID" value="KAG6532501.1"/>
    <property type="molecule type" value="Genomic_DNA"/>
</dbReference>
<comment type="similarity">
    <text evidence="2 5">Belongs to the dUTPase family.</text>
</comment>
<dbReference type="Proteomes" id="UP000734854">
    <property type="component" value="Unassembled WGS sequence"/>
</dbReference>
<dbReference type="UniPathway" id="UPA00610">
    <property type="reaction ID" value="UER00666"/>
</dbReference>
<gene>
    <name evidence="7" type="ORF">ZIOFF_006347</name>
</gene>
<evidence type="ECO:0000256" key="1">
    <source>
        <dbReference type="ARBA" id="ARBA00005142"/>
    </source>
</evidence>
<dbReference type="EC" id="3.6.1.23" evidence="5"/>
<evidence type="ECO:0000259" key="6">
    <source>
        <dbReference type="Pfam" id="PF00692"/>
    </source>
</evidence>
<dbReference type="Gene3D" id="2.70.40.10">
    <property type="match status" value="1"/>
</dbReference>
<evidence type="ECO:0000256" key="2">
    <source>
        <dbReference type="ARBA" id="ARBA00006581"/>
    </source>
</evidence>
<dbReference type="InterPro" id="IPR029054">
    <property type="entry name" value="dUTPase-like"/>
</dbReference>
<keyword evidence="4 5" id="KW-0546">Nucleotide metabolism</keyword>
<keyword evidence="3 5" id="KW-0378">Hydrolase</keyword>
<evidence type="ECO:0000313" key="7">
    <source>
        <dbReference type="EMBL" id="KAG6532501.1"/>
    </source>
</evidence>
<comment type="pathway">
    <text evidence="1 5">Pyrimidine metabolism; dUMP biosynthesis; dUMP from dCTP (dUTP route): step 2/2.</text>
</comment>
<dbReference type="AlphaFoldDB" id="A0A8J5ICG6"/>
<dbReference type="CDD" id="cd07557">
    <property type="entry name" value="trimeric_dUTPase"/>
    <property type="match status" value="1"/>
</dbReference>
<keyword evidence="5" id="KW-0460">Magnesium</keyword>
<feature type="domain" description="dUTPase-like" evidence="6">
    <location>
        <begin position="26"/>
        <end position="108"/>
    </location>
</feature>
<evidence type="ECO:0000313" key="8">
    <source>
        <dbReference type="Proteomes" id="UP000734854"/>
    </source>
</evidence>
<comment type="function">
    <text evidence="5">Involved in nucleotide metabolism via production of dUMP, the immediate precursor of thymidine nucleotides, and decreases the intracellular concentration of dUTP so that uracil cannot be incorporated into DNA.</text>
</comment>
<dbReference type="Pfam" id="PF00692">
    <property type="entry name" value="dUTPase"/>
    <property type="match status" value="1"/>
</dbReference>
<dbReference type="InterPro" id="IPR036157">
    <property type="entry name" value="dUTPase-like_sf"/>
</dbReference>
<sequence length="131" mass="14589">MHTVAVLTLEEEEEEVFYIKKISSTAKTPRRASKGAAGYDLAVDQDYIIPPQGQELLSTGISIKTPEGTYARIAPRSSYAMKGIIIGTDVIDSDYRGEVKILYENWTISQEDKEALDLQVYLSKNKIKSKG</sequence>
<dbReference type="SUPFAM" id="SSF51283">
    <property type="entry name" value="dUTPase-like"/>
    <property type="match status" value="1"/>
</dbReference>
<dbReference type="InterPro" id="IPR033704">
    <property type="entry name" value="dUTPase_trimeric"/>
</dbReference>
<protein>
    <recommendedName>
        <fullName evidence="5">Deoxyuridine 5'-triphosphate nucleotidohydrolase</fullName>
        <shortName evidence="5">dUTPase</shortName>
        <ecNumber evidence="5">3.6.1.23</ecNumber>
    </recommendedName>
    <alternativeName>
        <fullName evidence="5">dUTP pyrophosphatase</fullName>
    </alternativeName>
</protein>
<keyword evidence="5" id="KW-0479">Metal-binding</keyword>
<organism evidence="7 8">
    <name type="scientific">Zingiber officinale</name>
    <name type="common">Ginger</name>
    <name type="synonym">Amomum zingiber</name>
    <dbReference type="NCBI Taxonomy" id="94328"/>
    <lineage>
        <taxon>Eukaryota</taxon>
        <taxon>Viridiplantae</taxon>
        <taxon>Streptophyta</taxon>
        <taxon>Embryophyta</taxon>
        <taxon>Tracheophyta</taxon>
        <taxon>Spermatophyta</taxon>
        <taxon>Magnoliopsida</taxon>
        <taxon>Liliopsida</taxon>
        <taxon>Zingiberales</taxon>
        <taxon>Zingiberaceae</taxon>
        <taxon>Zingiber</taxon>
    </lineage>
</organism>
<dbReference type="PANTHER" id="PTHR11241:SF0">
    <property type="entry name" value="DEOXYURIDINE 5'-TRIPHOSPHATE NUCLEOTIDOHYDROLASE"/>
    <property type="match status" value="1"/>
</dbReference>